<protein>
    <recommendedName>
        <fullName evidence="4">Secreted protein</fullName>
    </recommendedName>
</protein>
<reference evidence="2 3" key="1">
    <citation type="submission" date="2018-02" db="EMBL/GenBank/DDBJ databases">
        <title>Corynebacterium alimpuense sp. nov., a marine obligate actinomycete isolated from sediments of Valparaiso bay, Chile.</title>
        <authorList>
            <person name="Claverias F."/>
            <person name="Gonzales-Siles L."/>
            <person name="Salva-Serra F."/>
            <person name="Inganaes E."/>
            <person name="Molin K."/>
            <person name="Cumsille A."/>
            <person name="Undabarrena A."/>
            <person name="Couve E."/>
            <person name="Moore E.R.B."/>
            <person name="Gomila M."/>
            <person name="Camara B."/>
        </authorList>
    </citation>
    <scope>NUCLEOTIDE SEQUENCE [LARGE SCALE GENOMIC DNA]</scope>
    <source>
        <strain evidence="2 3">CCUG 69366</strain>
    </source>
</reference>
<organism evidence="2 3">
    <name type="scientific">Corynebacterium alimapuense</name>
    <dbReference type="NCBI Taxonomy" id="1576874"/>
    <lineage>
        <taxon>Bacteria</taxon>
        <taxon>Bacillati</taxon>
        <taxon>Actinomycetota</taxon>
        <taxon>Actinomycetes</taxon>
        <taxon>Mycobacteriales</taxon>
        <taxon>Corynebacteriaceae</taxon>
        <taxon>Corynebacterium</taxon>
    </lineage>
</organism>
<dbReference type="EMBL" id="PTJO01000006">
    <property type="protein sequence ID" value="RNE48134.1"/>
    <property type="molecule type" value="Genomic_DNA"/>
</dbReference>
<dbReference type="RefSeq" id="WP_123048709.1">
    <property type="nucleotide sequence ID" value="NZ_PTJO01000006.1"/>
</dbReference>
<gene>
    <name evidence="2" type="ORF">C5L39_09670</name>
</gene>
<feature type="chain" id="PRO_5018223826" description="Secreted protein" evidence="1">
    <location>
        <begin position="30"/>
        <end position="200"/>
    </location>
</feature>
<keyword evidence="3" id="KW-1185">Reference proteome</keyword>
<name>A0A3M8K6K8_9CORY</name>
<evidence type="ECO:0000313" key="2">
    <source>
        <dbReference type="EMBL" id="RNE48134.1"/>
    </source>
</evidence>
<evidence type="ECO:0000313" key="3">
    <source>
        <dbReference type="Proteomes" id="UP000266975"/>
    </source>
</evidence>
<accession>A0A3M8K6K8</accession>
<evidence type="ECO:0008006" key="4">
    <source>
        <dbReference type="Google" id="ProtNLM"/>
    </source>
</evidence>
<dbReference type="OrthoDB" id="9888907at2"/>
<sequence length="200" mass="20322">MRSTVLSRSGTAATIAALVFTFSSGVASAAPDDGMPASNPAAITDTTPSTIERVSADGLDSKEFERALSEAAHELEQSDLARRVDVVGDVEFFVYTLEDGRELGIPAALTQPSPLVSGGPAIAGPWIELTPLEQQMLAGGATGFLAAALCAGSFGAACGIAGAVAGAAMAYVGTRGVCPNNQRMLIEFTWGGNVRGAACR</sequence>
<proteinExistence type="predicted"/>
<comment type="caution">
    <text evidence="2">The sequence shown here is derived from an EMBL/GenBank/DDBJ whole genome shotgun (WGS) entry which is preliminary data.</text>
</comment>
<evidence type="ECO:0000256" key="1">
    <source>
        <dbReference type="SAM" id="SignalP"/>
    </source>
</evidence>
<keyword evidence="1" id="KW-0732">Signal</keyword>
<dbReference type="AlphaFoldDB" id="A0A3M8K6K8"/>
<feature type="signal peptide" evidence="1">
    <location>
        <begin position="1"/>
        <end position="29"/>
    </location>
</feature>
<dbReference type="Proteomes" id="UP000266975">
    <property type="component" value="Unassembled WGS sequence"/>
</dbReference>